<gene>
    <name evidence="1" type="ORF">B0H16DRAFT_1743423</name>
</gene>
<dbReference type="AlphaFoldDB" id="A0AAD7MED5"/>
<reference evidence="1" key="1">
    <citation type="submission" date="2023-03" db="EMBL/GenBank/DDBJ databases">
        <title>Massive genome expansion in bonnet fungi (Mycena s.s.) driven by repeated elements and novel gene families across ecological guilds.</title>
        <authorList>
            <consortium name="Lawrence Berkeley National Laboratory"/>
            <person name="Harder C.B."/>
            <person name="Miyauchi S."/>
            <person name="Viragh M."/>
            <person name="Kuo A."/>
            <person name="Thoen E."/>
            <person name="Andreopoulos B."/>
            <person name="Lu D."/>
            <person name="Skrede I."/>
            <person name="Drula E."/>
            <person name="Henrissat B."/>
            <person name="Morin E."/>
            <person name="Kohler A."/>
            <person name="Barry K."/>
            <person name="LaButti K."/>
            <person name="Morin E."/>
            <person name="Salamov A."/>
            <person name="Lipzen A."/>
            <person name="Mereny Z."/>
            <person name="Hegedus B."/>
            <person name="Baldrian P."/>
            <person name="Stursova M."/>
            <person name="Weitz H."/>
            <person name="Taylor A."/>
            <person name="Grigoriev I.V."/>
            <person name="Nagy L.G."/>
            <person name="Martin F."/>
            <person name="Kauserud H."/>
        </authorList>
    </citation>
    <scope>NUCLEOTIDE SEQUENCE</scope>
    <source>
        <strain evidence="1">CBHHK182m</strain>
    </source>
</reference>
<comment type="caution">
    <text evidence="1">The sequence shown here is derived from an EMBL/GenBank/DDBJ whole genome shotgun (WGS) entry which is preliminary data.</text>
</comment>
<sequence length="109" mass="11515">MLPELLPIGGNIHGKNTYAPIDIGNLTGGVFNAASLLEGNNAACLVLQAVQILVPDALSDLVGLVGVIVSKLVDGIGPLLNGLTCPQLTKMDRSILKQKRGYKRIRRTV</sequence>
<dbReference type="Proteomes" id="UP001215598">
    <property type="component" value="Unassembled WGS sequence"/>
</dbReference>
<organism evidence="1 2">
    <name type="scientific">Mycena metata</name>
    <dbReference type="NCBI Taxonomy" id="1033252"/>
    <lineage>
        <taxon>Eukaryota</taxon>
        <taxon>Fungi</taxon>
        <taxon>Dikarya</taxon>
        <taxon>Basidiomycota</taxon>
        <taxon>Agaricomycotina</taxon>
        <taxon>Agaricomycetes</taxon>
        <taxon>Agaricomycetidae</taxon>
        <taxon>Agaricales</taxon>
        <taxon>Marasmiineae</taxon>
        <taxon>Mycenaceae</taxon>
        <taxon>Mycena</taxon>
    </lineage>
</organism>
<dbReference type="EMBL" id="JARKIB010000346">
    <property type="protein sequence ID" value="KAJ7713274.1"/>
    <property type="molecule type" value="Genomic_DNA"/>
</dbReference>
<protein>
    <submittedName>
        <fullName evidence="1">Uncharacterized protein</fullName>
    </submittedName>
</protein>
<name>A0AAD7MED5_9AGAR</name>
<proteinExistence type="predicted"/>
<evidence type="ECO:0000313" key="2">
    <source>
        <dbReference type="Proteomes" id="UP001215598"/>
    </source>
</evidence>
<accession>A0AAD7MED5</accession>
<keyword evidence="2" id="KW-1185">Reference proteome</keyword>
<evidence type="ECO:0000313" key="1">
    <source>
        <dbReference type="EMBL" id="KAJ7713274.1"/>
    </source>
</evidence>